<evidence type="ECO:0000256" key="7">
    <source>
        <dbReference type="RuleBase" id="RU363032"/>
    </source>
</evidence>
<accession>A0ABQ1XKU5</accession>
<feature type="transmembrane region" description="Helical" evidence="7">
    <location>
        <begin position="43"/>
        <end position="66"/>
    </location>
</feature>
<evidence type="ECO:0000256" key="5">
    <source>
        <dbReference type="ARBA" id="ARBA00022989"/>
    </source>
</evidence>
<dbReference type="PANTHER" id="PTHR30193:SF37">
    <property type="entry name" value="INNER MEMBRANE ABC TRANSPORTER PERMEASE PROTEIN YCJO"/>
    <property type="match status" value="1"/>
</dbReference>
<name>A0ABQ1XKU5_9MICC</name>
<evidence type="ECO:0000256" key="4">
    <source>
        <dbReference type="ARBA" id="ARBA00022692"/>
    </source>
</evidence>
<comment type="subcellular location">
    <subcellularLocation>
        <location evidence="1 7">Cell membrane</location>
        <topology evidence="1 7">Multi-pass membrane protein</topology>
    </subcellularLocation>
</comment>
<dbReference type="CDD" id="cd06261">
    <property type="entry name" value="TM_PBP2"/>
    <property type="match status" value="1"/>
</dbReference>
<dbReference type="InterPro" id="IPR051393">
    <property type="entry name" value="ABC_transporter_permease"/>
</dbReference>
<evidence type="ECO:0000259" key="8">
    <source>
        <dbReference type="PROSITE" id="PS50928"/>
    </source>
</evidence>
<keyword evidence="5 7" id="KW-1133">Transmembrane helix</keyword>
<dbReference type="EMBL" id="BMKU01000005">
    <property type="protein sequence ID" value="GGG96411.1"/>
    <property type="molecule type" value="Genomic_DNA"/>
</dbReference>
<reference evidence="10" key="1">
    <citation type="journal article" date="2019" name="Int. J. Syst. Evol. Microbiol.">
        <title>The Global Catalogue of Microorganisms (GCM) 10K type strain sequencing project: providing services to taxonomists for standard genome sequencing and annotation.</title>
        <authorList>
            <consortium name="The Broad Institute Genomics Platform"/>
            <consortium name="The Broad Institute Genome Sequencing Center for Infectious Disease"/>
            <person name="Wu L."/>
            <person name="Ma J."/>
        </authorList>
    </citation>
    <scope>NUCLEOTIDE SEQUENCE [LARGE SCALE GENOMIC DNA]</scope>
    <source>
        <strain evidence="10">CGMCC 1.1927</strain>
    </source>
</reference>
<evidence type="ECO:0000256" key="3">
    <source>
        <dbReference type="ARBA" id="ARBA00022475"/>
    </source>
</evidence>
<keyword evidence="2 7" id="KW-0813">Transport</keyword>
<evidence type="ECO:0000256" key="2">
    <source>
        <dbReference type="ARBA" id="ARBA00022448"/>
    </source>
</evidence>
<evidence type="ECO:0000313" key="10">
    <source>
        <dbReference type="Proteomes" id="UP000596938"/>
    </source>
</evidence>
<dbReference type="InterPro" id="IPR000515">
    <property type="entry name" value="MetI-like"/>
</dbReference>
<dbReference type="InterPro" id="IPR035906">
    <property type="entry name" value="MetI-like_sf"/>
</dbReference>
<dbReference type="PANTHER" id="PTHR30193">
    <property type="entry name" value="ABC TRANSPORTER PERMEASE PROTEIN"/>
    <property type="match status" value="1"/>
</dbReference>
<keyword evidence="10" id="KW-1185">Reference proteome</keyword>
<feature type="transmembrane region" description="Helical" evidence="7">
    <location>
        <begin position="137"/>
        <end position="158"/>
    </location>
</feature>
<gene>
    <name evidence="9" type="primary">cebF</name>
    <name evidence="9" type="ORF">GCM10011577_19490</name>
</gene>
<keyword evidence="6 7" id="KW-0472">Membrane</keyword>
<comment type="caution">
    <text evidence="9">The sequence shown here is derived from an EMBL/GenBank/DDBJ whole genome shotgun (WGS) entry which is preliminary data.</text>
</comment>
<dbReference type="SUPFAM" id="SSF161098">
    <property type="entry name" value="MetI-like"/>
    <property type="match status" value="1"/>
</dbReference>
<dbReference type="Gene3D" id="1.10.3720.10">
    <property type="entry name" value="MetI-like"/>
    <property type="match status" value="1"/>
</dbReference>
<dbReference type="Pfam" id="PF00528">
    <property type="entry name" value="BPD_transp_1"/>
    <property type="match status" value="1"/>
</dbReference>
<feature type="transmembrane region" description="Helical" evidence="7">
    <location>
        <begin position="239"/>
        <end position="259"/>
    </location>
</feature>
<proteinExistence type="inferred from homology"/>
<feature type="transmembrane region" description="Helical" evidence="7">
    <location>
        <begin position="299"/>
        <end position="319"/>
    </location>
</feature>
<dbReference type="RefSeq" id="WP_188810566.1">
    <property type="nucleotide sequence ID" value="NZ_BAAAWV010000001.1"/>
</dbReference>
<evidence type="ECO:0000256" key="6">
    <source>
        <dbReference type="ARBA" id="ARBA00023136"/>
    </source>
</evidence>
<organism evidence="9 10">
    <name type="scientific">Pseudarthrobacter polychromogenes</name>
    <dbReference type="NCBI Taxonomy" id="1676"/>
    <lineage>
        <taxon>Bacteria</taxon>
        <taxon>Bacillati</taxon>
        <taxon>Actinomycetota</taxon>
        <taxon>Actinomycetes</taxon>
        <taxon>Micrococcales</taxon>
        <taxon>Micrococcaceae</taxon>
        <taxon>Pseudarthrobacter</taxon>
    </lineage>
</organism>
<dbReference type="PROSITE" id="PS50928">
    <property type="entry name" value="ABC_TM1"/>
    <property type="match status" value="1"/>
</dbReference>
<comment type="similarity">
    <text evidence="7">Belongs to the binding-protein-dependent transport system permease family.</text>
</comment>
<keyword evidence="4 7" id="KW-0812">Transmembrane</keyword>
<evidence type="ECO:0000256" key="1">
    <source>
        <dbReference type="ARBA" id="ARBA00004651"/>
    </source>
</evidence>
<keyword evidence="3" id="KW-1003">Cell membrane</keyword>
<evidence type="ECO:0000313" key="9">
    <source>
        <dbReference type="EMBL" id="GGG96411.1"/>
    </source>
</evidence>
<dbReference type="Proteomes" id="UP000596938">
    <property type="component" value="Unassembled WGS sequence"/>
</dbReference>
<feature type="transmembrane region" description="Helical" evidence="7">
    <location>
        <begin position="104"/>
        <end position="125"/>
    </location>
</feature>
<feature type="domain" description="ABC transmembrane type-1" evidence="8">
    <location>
        <begin position="100"/>
        <end position="315"/>
    </location>
</feature>
<protein>
    <submittedName>
        <fullName evidence="9">Sugar ABC transporter permease</fullName>
    </submittedName>
</protein>
<sequence length="329" mass="36550">MAVTDRVRPRSAAGQVPPEDTKGVRRLAFSQQVSKWDVKLSPYLYISPFFLLFAVTGLFPLVYTAWVSLHNWNLIGGQGKFTGLENYAFVVAQPYFWNAVGNTFSIFILSSVPQVVIALVIAAVLDANLRARTFWRMGVLVPFVVAPVAVGLIFNNLFADQFGLINEMLKAAGLDPVRWHSDSVASHLAIATMVNFRWTGYNALIFLAAMQAIPRDVFEAATIDGAGRLRQFFSVTVPMLRPTVIFVVITSTIGGLQIFDEPRVFDQSGLGGADRQWQTLTMYIWELGWGQRNFGRASAVAWLLFLIIVLIALLNFLITKRIASQGGRK</sequence>